<dbReference type="AlphaFoldDB" id="A0A0T7GF88"/>
<protein>
    <submittedName>
        <fullName evidence="2">Uncharacterized protein</fullName>
    </submittedName>
</protein>
<gene>
    <name evidence="2" type="ORF">NGAL_HAMBI1189_11150</name>
</gene>
<organism evidence="2 3">
    <name type="scientific">Neorhizobium galegae bv. officinalis</name>
    <dbReference type="NCBI Taxonomy" id="323656"/>
    <lineage>
        <taxon>Bacteria</taxon>
        <taxon>Pseudomonadati</taxon>
        <taxon>Pseudomonadota</taxon>
        <taxon>Alphaproteobacteria</taxon>
        <taxon>Hyphomicrobiales</taxon>
        <taxon>Rhizobiaceae</taxon>
        <taxon>Rhizobium/Agrobacterium group</taxon>
        <taxon>Neorhizobium</taxon>
    </lineage>
</organism>
<evidence type="ECO:0000313" key="2">
    <source>
        <dbReference type="EMBL" id="CDZ45857.1"/>
    </source>
</evidence>
<feature type="region of interest" description="Disordered" evidence="1">
    <location>
        <begin position="1"/>
        <end position="65"/>
    </location>
</feature>
<feature type="compositionally biased region" description="Basic and acidic residues" evidence="1">
    <location>
        <begin position="44"/>
        <end position="53"/>
    </location>
</feature>
<dbReference type="Proteomes" id="UP000039660">
    <property type="component" value="Unassembled WGS sequence"/>
</dbReference>
<feature type="compositionally biased region" description="Basic and acidic residues" evidence="1">
    <location>
        <begin position="1"/>
        <end position="34"/>
    </location>
</feature>
<evidence type="ECO:0000256" key="1">
    <source>
        <dbReference type="SAM" id="MobiDB-lite"/>
    </source>
</evidence>
<feature type="compositionally biased region" description="Polar residues" evidence="1">
    <location>
        <begin position="54"/>
        <end position="65"/>
    </location>
</feature>
<accession>A0A0T7GF88</accession>
<proteinExistence type="predicted"/>
<evidence type="ECO:0000313" key="3">
    <source>
        <dbReference type="Proteomes" id="UP000039660"/>
    </source>
</evidence>
<name>A0A0T7GF88_NEOGA</name>
<dbReference type="EMBL" id="CCRK01000002">
    <property type="protein sequence ID" value="CDZ45857.1"/>
    <property type="molecule type" value="Genomic_DNA"/>
</dbReference>
<reference evidence="2 3" key="1">
    <citation type="submission" date="2014-08" db="EMBL/GenBank/DDBJ databases">
        <authorList>
            <person name="Chen Y.-H."/>
        </authorList>
    </citation>
    <scope>NUCLEOTIDE SEQUENCE [LARGE SCALE GENOMIC DNA]</scope>
</reference>
<sequence length="65" mass="7220">MEDKQERRVPPEPGTDDARSVDTERSRKDREAAMERAVGATEKVLQDQRRSSSDDQGTAGSSRAD</sequence>